<evidence type="ECO:0000313" key="3">
    <source>
        <dbReference type="EMBL" id="MDA0640517.1"/>
    </source>
</evidence>
<feature type="region of interest" description="Disordered" evidence="1">
    <location>
        <begin position="1"/>
        <end position="23"/>
    </location>
</feature>
<feature type="transmembrane region" description="Helical" evidence="2">
    <location>
        <begin position="32"/>
        <end position="52"/>
    </location>
</feature>
<organism evidence="3 4">
    <name type="scientific">Nonomuraea ferruginea</name>
    <dbReference type="NCBI Taxonomy" id="46174"/>
    <lineage>
        <taxon>Bacteria</taxon>
        <taxon>Bacillati</taxon>
        <taxon>Actinomycetota</taxon>
        <taxon>Actinomycetes</taxon>
        <taxon>Streptosporangiales</taxon>
        <taxon>Streptosporangiaceae</taxon>
        <taxon>Nonomuraea</taxon>
    </lineage>
</organism>
<keyword evidence="2" id="KW-0472">Membrane</keyword>
<feature type="transmembrane region" description="Helical" evidence="2">
    <location>
        <begin position="247"/>
        <end position="269"/>
    </location>
</feature>
<dbReference type="EMBL" id="JAPNUD010000014">
    <property type="protein sequence ID" value="MDA0640517.1"/>
    <property type="molecule type" value="Genomic_DNA"/>
</dbReference>
<feature type="transmembrane region" description="Helical" evidence="2">
    <location>
        <begin position="435"/>
        <end position="455"/>
    </location>
</feature>
<keyword evidence="2" id="KW-0812">Transmembrane</keyword>
<name>A0ABT4STD2_9ACTN</name>
<protein>
    <recommendedName>
        <fullName evidence="5">Secreted protein</fullName>
    </recommendedName>
</protein>
<evidence type="ECO:0000256" key="1">
    <source>
        <dbReference type="SAM" id="MobiDB-lite"/>
    </source>
</evidence>
<sequence length="462" mass="49570">MTVTPISPAPPAPHQAAPPVRRRAARSVPGRVRVLTGVAAAALALLFAAVAAGGTTAGDGLRVIGRDAGPQVVATSGLYFGLSDMDALIADVLVMGPEDGGLRAKALARYEQQRSAANLALLEAFQLAGDDQAERRTIQSVLDGLGRYEQLVARALLLDSQSSHAAGDPPASVLGVYRDATDLMRQVLLPQAYNLTLESGTIVRRTYDDTAGMLPLVRAAVIVAGLLALGCLLYLQVYLARRFRRVLGLALVGATLATAGAMAAGLSVIQRDIDFLRTAKFEGFDSVVTLARARAIGNSMQGDQSRFLLDKERADTYEHRFLDKSQRLMYVEAGSLAKYQTAVRGAEDFRGMLGPELAGATAEPVLDAYLRYQEADSLMRARAATGRTGEAVAIRLGEVRQAFAKYDEELVKVAERKQSVFTSAVDRGERALDELWTLLPFAMGGIGVLLALGVWPRLREYR</sequence>
<evidence type="ECO:0000256" key="2">
    <source>
        <dbReference type="SAM" id="Phobius"/>
    </source>
</evidence>
<keyword evidence="4" id="KW-1185">Reference proteome</keyword>
<dbReference type="RefSeq" id="WP_271275715.1">
    <property type="nucleotide sequence ID" value="NZ_BAABFD010000007.1"/>
</dbReference>
<reference evidence="3 4" key="1">
    <citation type="submission" date="2022-11" db="EMBL/GenBank/DDBJ databases">
        <title>Nonomuraea corallina sp. nov., a new species of the genus Nonomuraea isolated from sea side sediment in Thai sea.</title>
        <authorList>
            <person name="Ngamcharungchit C."/>
            <person name="Matsumoto A."/>
            <person name="Suriyachadkun C."/>
            <person name="Panbangred W."/>
            <person name="Inahashi Y."/>
            <person name="Intra B."/>
        </authorList>
    </citation>
    <scope>NUCLEOTIDE SEQUENCE [LARGE SCALE GENOMIC DNA]</scope>
    <source>
        <strain evidence="3 4">DSM 43553</strain>
    </source>
</reference>
<dbReference type="Proteomes" id="UP001212498">
    <property type="component" value="Unassembled WGS sequence"/>
</dbReference>
<comment type="caution">
    <text evidence="3">The sequence shown here is derived from an EMBL/GenBank/DDBJ whole genome shotgun (WGS) entry which is preliminary data.</text>
</comment>
<accession>A0ABT4STD2</accession>
<evidence type="ECO:0000313" key="4">
    <source>
        <dbReference type="Proteomes" id="UP001212498"/>
    </source>
</evidence>
<proteinExistence type="predicted"/>
<gene>
    <name evidence="3" type="ORF">OUY24_07790</name>
</gene>
<feature type="transmembrane region" description="Helical" evidence="2">
    <location>
        <begin position="216"/>
        <end position="235"/>
    </location>
</feature>
<keyword evidence="2" id="KW-1133">Transmembrane helix</keyword>
<evidence type="ECO:0008006" key="5">
    <source>
        <dbReference type="Google" id="ProtNLM"/>
    </source>
</evidence>